<dbReference type="Proteomes" id="UP000324646">
    <property type="component" value="Chromosome"/>
</dbReference>
<dbReference type="KEGG" id="crs:FQB35_00100"/>
<evidence type="ECO:0000313" key="2">
    <source>
        <dbReference type="EMBL" id="QEK10901.1"/>
    </source>
</evidence>
<evidence type="ECO:0000256" key="1">
    <source>
        <dbReference type="SAM" id="MobiDB-lite"/>
    </source>
</evidence>
<sequence length="55" mass="6354">MNKNKLQKKNLAQPIENHKTAPWANIENLKPESCVPTPNKLEVENAKEWVDTNEK</sequence>
<name>A0A5C0S9W1_CRATE</name>
<accession>A0A5C0S9W1</accession>
<dbReference type="OrthoDB" id="1708132at2"/>
<reference evidence="2 3" key="1">
    <citation type="submission" date="2019-07" db="EMBL/GenBank/DDBJ databases">
        <title>Complete genome of Crassaminicella thermophila SY095.</title>
        <authorList>
            <person name="Li X."/>
        </authorList>
    </citation>
    <scope>NUCLEOTIDE SEQUENCE [LARGE SCALE GENOMIC DNA]</scope>
    <source>
        <strain evidence="2 3">SY095</strain>
    </source>
</reference>
<dbReference type="AlphaFoldDB" id="A0A5C0S9W1"/>
<dbReference type="RefSeq" id="WP_148807976.1">
    <property type="nucleotide sequence ID" value="NZ_CP042243.1"/>
</dbReference>
<evidence type="ECO:0000313" key="3">
    <source>
        <dbReference type="Proteomes" id="UP000324646"/>
    </source>
</evidence>
<dbReference type="EMBL" id="CP042243">
    <property type="protein sequence ID" value="QEK10901.1"/>
    <property type="molecule type" value="Genomic_DNA"/>
</dbReference>
<feature type="region of interest" description="Disordered" evidence="1">
    <location>
        <begin position="1"/>
        <end position="24"/>
    </location>
</feature>
<gene>
    <name evidence="2" type="ORF">FQB35_00100</name>
</gene>
<dbReference type="InterPro" id="IPR024209">
    <property type="entry name" value="CDIF630_02480-like"/>
</dbReference>
<keyword evidence="3" id="KW-1185">Reference proteome</keyword>
<protein>
    <submittedName>
        <fullName evidence="2">DUF3787 domain-containing protein</fullName>
    </submittedName>
</protein>
<dbReference type="Pfam" id="PF12655">
    <property type="entry name" value="CDIF630_02480-like"/>
    <property type="match status" value="1"/>
</dbReference>
<proteinExistence type="predicted"/>
<organism evidence="2 3">
    <name type="scientific">Crassaminicella thermophila</name>
    <dbReference type="NCBI Taxonomy" id="2599308"/>
    <lineage>
        <taxon>Bacteria</taxon>
        <taxon>Bacillati</taxon>
        <taxon>Bacillota</taxon>
        <taxon>Clostridia</taxon>
        <taxon>Eubacteriales</taxon>
        <taxon>Clostridiaceae</taxon>
        <taxon>Crassaminicella</taxon>
    </lineage>
</organism>